<accession>A0AAW0RBC5</accession>
<protein>
    <submittedName>
        <fullName evidence="3">Uncharacterized protein</fullName>
    </submittedName>
</protein>
<feature type="region of interest" description="Disordered" evidence="1">
    <location>
        <begin position="58"/>
        <end position="81"/>
    </location>
</feature>
<gene>
    <name evidence="3" type="ORF">PG999_000400</name>
</gene>
<evidence type="ECO:0000313" key="4">
    <source>
        <dbReference type="Proteomes" id="UP001392437"/>
    </source>
</evidence>
<keyword evidence="2" id="KW-0472">Membrane</keyword>
<dbReference type="EMBL" id="JAQQWP010000001">
    <property type="protein sequence ID" value="KAK8132227.1"/>
    <property type="molecule type" value="Genomic_DNA"/>
</dbReference>
<sequence>MDTAFPANLGHPSHPHPNTSFMGYIALLAILLAASIPVGFMLLFISLYLDDLIQKKEGRNTRDRDKGKNMAIGEKWSLNAI</sequence>
<proteinExistence type="predicted"/>
<comment type="caution">
    <text evidence="3">The sequence shown here is derived from an EMBL/GenBank/DDBJ whole genome shotgun (WGS) entry which is preliminary data.</text>
</comment>
<keyword evidence="4" id="KW-1185">Reference proteome</keyword>
<dbReference type="AlphaFoldDB" id="A0AAW0RBC5"/>
<organism evidence="3 4">
    <name type="scientific">Apiospora kogelbergensis</name>
    <dbReference type="NCBI Taxonomy" id="1337665"/>
    <lineage>
        <taxon>Eukaryota</taxon>
        <taxon>Fungi</taxon>
        <taxon>Dikarya</taxon>
        <taxon>Ascomycota</taxon>
        <taxon>Pezizomycotina</taxon>
        <taxon>Sordariomycetes</taxon>
        <taxon>Xylariomycetidae</taxon>
        <taxon>Amphisphaeriales</taxon>
        <taxon>Apiosporaceae</taxon>
        <taxon>Apiospora</taxon>
    </lineage>
</organism>
<feature type="compositionally biased region" description="Basic and acidic residues" evidence="1">
    <location>
        <begin position="58"/>
        <end position="68"/>
    </location>
</feature>
<dbReference type="Proteomes" id="UP001392437">
    <property type="component" value="Unassembled WGS sequence"/>
</dbReference>
<evidence type="ECO:0000256" key="2">
    <source>
        <dbReference type="SAM" id="Phobius"/>
    </source>
</evidence>
<reference evidence="3 4" key="1">
    <citation type="submission" date="2023-01" db="EMBL/GenBank/DDBJ databases">
        <title>Analysis of 21 Apiospora genomes using comparative genomics revels a genus with tremendous synthesis potential of carbohydrate active enzymes and secondary metabolites.</title>
        <authorList>
            <person name="Sorensen T."/>
        </authorList>
    </citation>
    <scope>NUCLEOTIDE SEQUENCE [LARGE SCALE GENOMIC DNA]</scope>
    <source>
        <strain evidence="3 4">CBS 117206</strain>
    </source>
</reference>
<keyword evidence="2" id="KW-1133">Transmembrane helix</keyword>
<feature type="transmembrane region" description="Helical" evidence="2">
    <location>
        <begin position="21"/>
        <end position="49"/>
    </location>
</feature>
<name>A0AAW0RBC5_9PEZI</name>
<evidence type="ECO:0000256" key="1">
    <source>
        <dbReference type="SAM" id="MobiDB-lite"/>
    </source>
</evidence>
<keyword evidence="2" id="KW-0812">Transmembrane</keyword>
<evidence type="ECO:0000313" key="3">
    <source>
        <dbReference type="EMBL" id="KAK8132227.1"/>
    </source>
</evidence>